<dbReference type="RefSeq" id="WP_102115424.1">
    <property type="nucleotide sequence ID" value="NZ_BMGN01000013.1"/>
</dbReference>
<evidence type="ECO:0000256" key="2">
    <source>
        <dbReference type="ARBA" id="ARBA00022679"/>
    </source>
</evidence>
<keyword evidence="2" id="KW-0808">Transferase</keyword>
<sequence length="271" mass="31393">MIEKNQCDRVFWVASYPRSGNTLTRLLLGHIYFKMDEGFGPLNQIMPYHLGESYKSAQKIKTDFGDSIFLKTHADSCPSVSGFRNSGVYLYRHPLDVFLSSYNYCFITQESSAFKNGVCKTVDQIFADGDLGYYFDQFMDFGGVPAFQSFAGSWVENVRNWRSFAKENEADFIAVRYEDLTSDCASVFPKIAQVLGIKVTEETADEALKFINSRINHRIADEETREAAQGFFWKRETYYYQKYLTENQINRFNEKYRDLMGELGYINKDSQ</sequence>
<geneLocation type="plasmid" evidence="3 4">
    <name>unnamed3</name>
</geneLocation>
<dbReference type="Pfam" id="PF00685">
    <property type="entry name" value="Sulfotransfer_1"/>
    <property type="match status" value="1"/>
</dbReference>
<evidence type="ECO:0000256" key="1">
    <source>
        <dbReference type="ARBA" id="ARBA00005771"/>
    </source>
</evidence>
<dbReference type="Proteomes" id="UP000234752">
    <property type="component" value="Plasmid unnamed3"/>
</dbReference>
<dbReference type="SUPFAM" id="SSF52540">
    <property type="entry name" value="P-loop containing nucleoside triphosphate hydrolases"/>
    <property type="match status" value="1"/>
</dbReference>
<accession>A0A2K9NLI4</accession>
<dbReference type="Gene3D" id="3.40.50.300">
    <property type="entry name" value="P-loop containing nucleotide triphosphate hydrolases"/>
    <property type="match status" value="1"/>
</dbReference>
<evidence type="ECO:0000313" key="4">
    <source>
        <dbReference type="Proteomes" id="UP000234752"/>
    </source>
</evidence>
<keyword evidence="3" id="KW-0614">Plasmid</keyword>
<dbReference type="PANTHER" id="PTHR11783">
    <property type="entry name" value="SULFOTRANSFERASE SULT"/>
    <property type="match status" value="1"/>
</dbReference>
<dbReference type="OrthoDB" id="9804504at2"/>
<keyword evidence="4" id="KW-1185">Reference proteome</keyword>
<reference evidence="3 4" key="1">
    <citation type="submission" date="2017-12" db="EMBL/GenBank/DDBJ databases">
        <title>Genomes of bacteria within cyanobacterial aggregates.</title>
        <authorList>
            <person name="Cai H."/>
        </authorList>
    </citation>
    <scope>NUCLEOTIDE SEQUENCE [LARGE SCALE GENOMIC DNA]</scope>
    <source>
        <strain evidence="3 4">TH16</strain>
        <plasmid evidence="3 4">unnamed3</plasmid>
    </source>
</reference>
<dbReference type="AlphaFoldDB" id="A0A2K9NLI4"/>
<dbReference type="InterPro" id="IPR000863">
    <property type="entry name" value="Sulfotransferase_dom"/>
</dbReference>
<dbReference type="GO" id="GO:0008146">
    <property type="term" value="F:sulfotransferase activity"/>
    <property type="evidence" value="ECO:0007669"/>
    <property type="project" value="InterPro"/>
</dbReference>
<evidence type="ECO:0000313" key="3">
    <source>
        <dbReference type="EMBL" id="AUN33922.1"/>
    </source>
</evidence>
<comment type="similarity">
    <text evidence="1">Belongs to the sulfotransferase 1 family.</text>
</comment>
<dbReference type="InterPro" id="IPR027417">
    <property type="entry name" value="P-loop_NTPase"/>
</dbReference>
<organism evidence="3 4">
    <name type="scientific">Niveispirillum cyanobacteriorum</name>
    <dbReference type="NCBI Taxonomy" id="1612173"/>
    <lineage>
        <taxon>Bacteria</taxon>
        <taxon>Pseudomonadati</taxon>
        <taxon>Pseudomonadota</taxon>
        <taxon>Alphaproteobacteria</taxon>
        <taxon>Rhodospirillales</taxon>
        <taxon>Azospirillaceae</taxon>
        <taxon>Niveispirillum</taxon>
    </lineage>
</organism>
<gene>
    <name evidence="3" type="ORF">C0V82_26290</name>
</gene>
<name>A0A2K9NLI4_9PROT</name>
<proteinExistence type="inferred from homology"/>
<dbReference type="KEGG" id="ncb:C0V82_26290"/>
<protein>
    <submittedName>
        <fullName evidence="3">Uncharacterized protein</fullName>
    </submittedName>
</protein>
<dbReference type="EMBL" id="CP025615">
    <property type="protein sequence ID" value="AUN33922.1"/>
    <property type="molecule type" value="Genomic_DNA"/>
</dbReference>